<keyword evidence="2 5" id="KW-0812">Transmembrane</keyword>
<keyword evidence="4 5" id="KW-0472">Membrane</keyword>
<feature type="transmembrane region" description="Helical" evidence="5">
    <location>
        <begin position="333"/>
        <end position="355"/>
    </location>
</feature>
<proteinExistence type="predicted"/>
<feature type="transmembrane region" description="Helical" evidence="5">
    <location>
        <begin position="165"/>
        <end position="183"/>
    </location>
</feature>
<feature type="transmembrane region" description="Helical" evidence="5">
    <location>
        <begin position="421"/>
        <end position="444"/>
    </location>
</feature>
<dbReference type="CDD" id="cd17317">
    <property type="entry name" value="MFS_SLC22"/>
    <property type="match status" value="1"/>
</dbReference>
<accession>A0AAV8W578</accession>
<protein>
    <recommendedName>
        <fullName evidence="8">Organic cation transporter protein-like</fullName>
    </recommendedName>
</protein>
<feature type="transmembrane region" description="Helical" evidence="5">
    <location>
        <begin position="222"/>
        <end position="245"/>
    </location>
</feature>
<reference evidence="6 7" key="1">
    <citation type="journal article" date="2023" name="Insect Mol. Biol.">
        <title>Genome sequencing provides insights into the evolution of gene families encoding plant cell wall-degrading enzymes in longhorned beetles.</title>
        <authorList>
            <person name="Shin N.R."/>
            <person name="Okamura Y."/>
            <person name="Kirsch R."/>
            <person name="Pauchet Y."/>
        </authorList>
    </citation>
    <scope>NUCLEOTIDE SEQUENCE [LARGE SCALE GENOMIC DNA]</scope>
    <source>
        <strain evidence="6">EAD_L_NR</strain>
    </source>
</reference>
<dbReference type="SUPFAM" id="SSF103473">
    <property type="entry name" value="MFS general substrate transporter"/>
    <property type="match status" value="1"/>
</dbReference>
<dbReference type="EMBL" id="JANEYG010000009">
    <property type="protein sequence ID" value="KAJ8921588.1"/>
    <property type="molecule type" value="Genomic_DNA"/>
</dbReference>
<evidence type="ECO:0000313" key="7">
    <source>
        <dbReference type="Proteomes" id="UP001159042"/>
    </source>
</evidence>
<evidence type="ECO:0000256" key="3">
    <source>
        <dbReference type="ARBA" id="ARBA00022989"/>
    </source>
</evidence>
<dbReference type="Pfam" id="PF00083">
    <property type="entry name" value="Sugar_tr"/>
    <property type="match status" value="1"/>
</dbReference>
<dbReference type="AlphaFoldDB" id="A0AAV8W578"/>
<sequence length="526" mass="59207">MENSLDSILVELGDFGKYQIYVFVMVCIPIVLHSSVHVAYVFTAMDLNYRCEIPECDQGSQIYEPPWLINAVPHTQGIPNKCNMFQYNSSFTQNETTCSSSNFNNKTTNRCSSFIYKTQEQSILQEYNLQCSDNLWKLTLVGTINSFGQFSGLFVAGVLYGRRKVMVWGMVLCAICGLIRTLMPTYELFLFLEYLDAAFSAGTYISGFVLGVELVGPKKRVITGSIACSCNATGFILTSIVAWMVQSWRPIIYILYTPPFFLISYLWIIPESIRWNIRKGRIEEAKSTLRKLAKVNGKEITEKTLDRISTSNNEVEQIGERNQFFESLKSPVLLLRFVNACFGWTACAFVFYGLSLNSVTLASGNKYMNFILSSLVEIPAYFLSPFFLSYFGRKRSLVGFYILAGAACIAFIFIPDDIQEIGLTVYMIGKFGATACFNIIYVFTSEMFPTSTRQSYMGACSTFGRFGVMVAPQMPLLANTWTPLPLICFSSMALLAAALTLFLPETLNIRLPDTIEEAENISRLKK</sequence>
<dbReference type="InterPro" id="IPR036259">
    <property type="entry name" value="MFS_trans_sf"/>
</dbReference>
<evidence type="ECO:0000256" key="5">
    <source>
        <dbReference type="SAM" id="Phobius"/>
    </source>
</evidence>
<dbReference type="GO" id="GO:0016020">
    <property type="term" value="C:membrane"/>
    <property type="evidence" value="ECO:0007669"/>
    <property type="project" value="UniProtKB-SubCell"/>
</dbReference>
<keyword evidence="3 5" id="KW-1133">Transmembrane helix</keyword>
<evidence type="ECO:0000313" key="6">
    <source>
        <dbReference type="EMBL" id="KAJ8921588.1"/>
    </source>
</evidence>
<evidence type="ECO:0000256" key="2">
    <source>
        <dbReference type="ARBA" id="ARBA00022692"/>
    </source>
</evidence>
<name>A0AAV8W578_9CUCU</name>
<organism evidence="6 7">
    <name type="scientific">Exocentrus adspersus</name>
    <dbReference type="NCBI Taxonomy" id="1586481"/>
    <lineage>
        <taxon>Eukaryota</taxon>
        <taxon>Metazoa</taxon>
        <taxon>Ecdysozoa</taxon>
        <taxon>Arthropoda</taxon>
        <taxon>Hexapoda</taxon>
        <taxon>Insecta</taxon>
        <taxon>Pterygota</taxon>
        <taxon>Neoptera</taxon>
        <taxon>Endopterygota</taxon>
        <taxon>Coleoptera</taxon>
        <taxon>Polyphaga</taxon>
        <taxon>Cucujiformia</taxon>
        <taxon>Chrysomeloidea</taxon>
        <taxon>Cerambycidae</taxon>
        <taxon>Lamiinae</taxon>
        <taxon>Acanthocinini</taxon>
        <taxon>Exocentrus</taxon>
    </lineage>
</organism>
<dbReference type="InterPro" id="IPR005828">
    <property type="entry name" value="MFS_sugar_transport-like"/>
</dbReference>
<comment type="caution">
    <text evidence="6">The sequence shown here is derived from an EMBL/GenBank/DDBJ whole genome shotgun (WGS) entry which is preliminary data.</text>
</comment>
<feature type="transmembrane region" description="Helical" evidence="5">
    <location>
        <begin position="456"/>
        <end position="478"/>
    </location>
</feature>
<feature type="transmembrane region" description="Helical" evidence="5">
    <location>
        <begin position="189"/>
        <end position="210"/>
    </location>
</feature>
<keyword evidence="7" id="KW-1185">Reference proteome</keyword>
<dbReference type="PANTHER" id="PTHR24064">
    <property type="entry name" value="SOLUTE CARRIER FAMILY 22 MEMBER"/>
    <property type="match status" value="1"/>
</dbReference>
<feature type="transmembrane region" description="Helical" evidence="5">
    <location>
        <begin position="20"/>
        <end position="42"/>
    </location>
</feature>
<feature type="transmembrane region" description="Helical" evidence="5">
    <location>
        <begin position="251"/>
        <end position="269"/>
    </location>
</feature>
<evidence type="ECO:0000256" key="1">
    <source>
        <dbReference type="ARBA" id="ARBA00004141"/>
    </source>
</evidence>
<gene>
    <name evidence="6" type="ORF">NQ315_010493</name>
</gene>
<feature type="transmembrane region" description="Helical" evidence="5">
    <location>
        <begin position="367"/>
        <end position="391"/>
    </location>
</feature>
<dbReference type="Proteomes" id="UP001159042">
    <property type="component" value="Unassembled WGS sequence"/>
</dbReference>
<comment type="subcellular location">
    <subcellularLocation>
        <location evidence="1">Membrane</location>
        <topology evidence="1">Multi-pass membrane protein</topology>
    </subcellularLocation>
</comment>
<feature type="transmembrane region" description="Helical" evidence="5">
    <location>
        <begin position="484"/>
        <end position="503"/>
    </location>
</feature>
<dbReference type="GO" id="GO:0022857">
    <property type="term" value="F:transmembrane transporter activity"/>
    <property type="evidence" value="ECO:0007669"/>
    <property type="project" value="InterPro"/>
</dbReference>
<evidence type="ECO:0000256" key="4">
    <source>
        <dbReference type="ARBA" id="ARBA00023136"/>
    </source>
</evidence>
<evidence type="ECO:0008006" key="8">
    <source>
        <dbReference type="Google" id="ProtNLM"/>
    </source>
</evidence>
<feature type="transmembrane region" description="Helical" evidence="5">
    <location>
        <begin position="398"/>
        <end position="415"/>
    </location>
</feature>
<dbReference type="Gene3D" id="1.20.1250.20">
    <property type="entry name" value="MFS general substrate transporter like domains"/>
    <property type="match status" value="1"/>
</dbReference>